<evidence type="ECO:0000256" key="5">
    <source>
        <dbReference type="ARBA" id="ARBA00023098"/>
    </source>
</evidence>
<feature type="compositionally biased region" description="Low complexity" evidence="7">
    <location>
        <begin position="441"/>
        <end position="451"/>
    </location>
</feature>
<evidence type="ECO:0000259" key="8">
    <source>
        <dbReference type="Pfam" id="PF01764"/>
    </source>
</evidence>
<dbReference type="Proteomes" id="UP001341281">
    <property type="component" value="Chromosome 04"/>
</dbReference>
<dbReference type="PANTHER" id="PTHR31828:SF10">
    <property type="entry name" value="PHOSPHOLIPASE A1-IIDELTA"/>
    <property type="match status" value="1"/>
</dbReference>
<gene>
    <name evidence="9" type="ORF">U9M48_017938</name>
</gene>
<keyword evidence="4 6" id="KW-0442">Lipid degradation</keyword>
<evidence type="ECO:0000256" key="7">
    <source>
        <dbReference type="SAM" id="MobiDB-lite"/>
    </source>
</evidence>
<dbReference type="InterPro" id="IPR029058">
    <property type="entry name" value="AB_hydrolase_fold"/>
</dbReference>
<keyword evidence="3 6" id="KW-0378">Hydrolase</keyword>
<evidence type="ECO:0000313" key="9">
    <source>
        <dbReference type="EMBL" id="WVZ69100.1"/>
    </source>
</evidence>
<dbReference type="GO" id="GO:0005737">
    <property type="term" value="C:cytoplasm"/>
    <property type="evidence" value="ECO:0007669"/>
    <property type="project" value="UniProtKB-ARBA"/>
</dbReference>
<reference evidence="9 10" key="1">
    <citation type="submission" date="2024-02" db="EMBL/GenBank/DDBJ databases">
        <title>High-quality chromosome-scale genome assembly of Pensacola bahiagrass (Paspalum notatum Flugge var. saurae).</title>
        <authorList>
            <person name="Vega J.M."/>
            <person name="Podio M."/>
            <person name="Orjuela J."/>
            <person name="Siena L.A."/>
            <person name="Pessino S.C."/>
            <person name="Combes M.C."/>
            <person name="Mariac C."/>
            <person name="Albertini E."/>
            <person name="Pupilli F."/>
            <person name="Ortiz J.P.A."/>
            <person name="Leblanc O."/>
        </authorList>
    </citation>
    <scope>NUCLEOTIDE SEQUENCE [LARGE SCALE GENOMIC DNA]</scope>
    <source>
        <strain evidence="9">R1</strain>
        <tissue evidence="9">Leaf</tissue>
    </source>
</reference>
<evidence type="ECO:0000256" key="6">
    <source>
        <dbReference type="RuleBase" id="RU367093"/>
    </source>
</evidence>
<dbReference type="SUPFAM" id="SSF53474">
    <property type="entry name" value="alpha/beta-Hydrolases"/>
    <property type="match status" value="1"/>
</dbReference>
<dbReference type="GO" id="GO:0016042">
    <property type="term" value="P:lipid catabolic process"/>
    <property type="evidence" value="ECO:0007669"/>
    <property type="project" value="UniProtKB-UniRule"/>
</dbReference>
<evidence type="ECO:0000256" key="3">
    <source>
        <dbReference type="ARBA" id="ARBA00022801"/>
    </source>
</evidence>
<feature type="domain" description="Fungal lipase-type" evidence="8">
    <location>
        <begin position="155"/>
        <end position="314"/>
    </location>
</feature>
<dbReference type="AlphaFoldDB" id="A0AAQ3WPU7"/>
<evidence type="ECO:0000256" key="1">
    <source>
        <dbReference type="ARBA" id="ARBA00003523"/>
    </source>
</evidence>
<sequence length="529" mass="56746">MDASQGVLLSSSLSSLVGGGGGGGAKASASWPELLGSANWDGLLEPLDLTLRRLILLCGDLCQVTYDSFNSDPNSKYSGSCRYSMSTLFARTQFPAAADISPAAYLYATSVESFPGGVMVFSLSREAWSKESNWIGYVAVSTDAAAAATGQRVIYIAWRGTIRTLEWVDVLKPELVDPDVILPEGDPARGQARVMKGWYLIYTSSDERSPFSKYSARDQLLAAVRELVARYKGESLSIVCTGHSLGASLATLSAFDIVVNGVSKVGGADIPVTAVVFGSPQIGNPEFKKRFEELPSLRALRVRNTPDVIPLYPSGLLGFENVGQLLTIDSNKSPYVKHDSTNLGDYHNLQGMLHTVAGWNGKDGEFKLQVNRSVALVNKSSAFLNDDNLVPESWWVERNKGMVIGENGLWELEPPAEENMPVAPVVTGKIVDDDVAATTTITASKETTTTPTEEKKGPAGNYPLAHSLCLDKPSVWQNSDQEYTCNIIDGVAAVPQARSAQRPPAAGVPDHGPAQTTSEATPRHATALY</sequence>
<feature type="region of interest" description="Disordered" evidence="7">
    <location>
        <begin position="496"/>
        <end position="529"/>
    </location>
</feature>
<dbReference type="FunFam" id="3.40.50.1820:FF:000065">
    <property type="entry name" value="Phospholipase A1-II 3"/>
    <property type="match status" value="1"/>
</dbReference>
<dbReference type="Pfam" id="PF01764">
    <property type="entry name" value="Lipase_3"/>
    <property type="match status" value="1"/>
</dbReference>
<dbReference type="InterPro" id="IPR033556">
    <property type="entry name" value="PLA"/>
</dbReference>
<organism evidence="9 10">
    <name type="scientific">Paspalum notatum var. saurae</name>
    <dbReference type="NCBI Taxonomy" id="547442"/>
    <lineage>
        <taxon>Eukaryota</taxon>
        <taxon>Viridiplantae</taxon>
        <taxon>Streptophyta</taxon>
        <taxon>Embryophyta</taxon>
        <taxon>Tracheophyta</taxon>
        <taxon>Spermatophyta</taxon>
        <taxon>Magnoliopsida</taxon>
        <taxon>Liliopsida</taxon>
        <taxon>Poales</taxon>
        <taxon>Poaceae</taxon>
        <taxon>PACMAD clade</taxon>
        <taxon>Panicoideae</taxon>
        <taxon>Andropogonodae</taxon>
        <taxon>Paspaleae</taxon>
        <taxon>Paspalinae</taxon>
        <taxon>Paspalum</taxon>
    </lineage>
</organism>
<evidence type="ECO:0000256" key="2">
    <source>
        <dbReference type="ARBA" id="ARBA00010701"/>
    </source>
</evidence>
<evidence type="ECO:0000256" key="4">
    <source>
        <dbReference type="ARBA" id="ARBA00022963"/>
    </source>
</evidence>
<dbReference type="PANTHER" id="PTHR31828">
    <property type="entry name" value="PHOSPHOLIPASE A1-IIGAMMA"/>
    <property type="match status" value="1"/>
</dbReference>
<feature type="region of interest" description="Disordered" evidence="7">
    <location>
        <begin position="441"/>
        <end position="460"/>
    </location>
</feature>
<proteinExistence type="inferred from homology"/>
<dbReference type="EC" id="3.1.1.-" evidence="6"/>
<keyword evidence="10" id="KW-1185">Reference proteome</keyword>
<dbReference type="CDD" id="cd00519">
    <property type="entry name" value="Lipase_3"/>
    <property type="match status" value="1"/>
</dbReference>
<protein>
    <recommendedName>
        <fullName evidence="6">Phospholipase A1</fullName>
        <ecNumber evidence="6">3.1.1.-</ecNumber>
    </recommendedName>
</protein>
<dbReference type="InterPro" id="IPR002921">
    <property type="entry name" value="Fungal_lipase-type"/>
</dbReference>
<dbReference type="Gene3D" id="3.40.50.1820">
    <property type="entry name" value="alpha/beta hydrolase"/>
    <property type="match status" value="1"/>
</dbReference>
<feature type="compositionally biased region" description="Low complexity" evidence="7">
    <location>
        <begin position="496"/>
        <end position="505"/>
    </location>
</feature>
<comment type="function">
    <text evidence="1 6">Acylhydrolase that catalyzes the hydrolysis of phospholipids at the sn-1 position.</text>
</comment>
<evidence type="ECO:0000313" key="10">
    <source>
        <dbReference type="Proteomes" id="UP001341281"/>
    </source>
</evidence>
<keyword evidence="5 6" id="KW-0443">Lipid metabolism</keyword>
<dbReference type="GO" id="GO:0008970">
    <property type="term" value="F:phospholipase A1 activity"/>
    <property type="evidence" value="ECO:0007669"/>
    <property type="project" value="UniProtKB-UniRule"/>
</dbReference>
<dbReference type="EMBL" id="CP144748">
    <property type="protein sequence ID" value="WVZ69100.1"/>
    <property type="molecule type" value="Genomic_DNA"/>
</dbReference>
<accession>A0AAQ3WPU7</accession>
<name>A0AAQ3WPU7_PASNO</name>
<comment type="similarity">
    <text evidence="2 6">Belongs to the AB hydrolase superfamily. Lipase family.</text>
</comment>